<dbReference type="Proteomes" id="UP000199529">
    <property type="component" value="Unassembled WGS sequence"/>
</dbReference>
<organism evidence="1 2">
    <name type="scientific">Saccharopolyspora shandongensis</name>
    <dbReference type="NCBI Taxonomy" id="418495"/>
    <lineage>
        <taxon>Bacteria</taxon>
        <taxon>Bacillati</taxon>
        <taxon>Actinomycetota</taxon>
        <taxon>Actinomycetes</taxon>
        <taxon>Pseudonocardiales</taxon>
        <taxon>Pseudonocardiaceae</taxon>
        <taxon>Saccharopolyspora</taxon>
    </lineage>
</organism>
<keyword evidence="2" id="KW-1185">Reference proteome</keyword>
<accession>A0A1H3C2D2</accession>
<reference evidence="2" key="1">
    <citation type="submission" date="2016-10" db="EMBL/GenBank/DDBJ databases">
        <authorList>
            <person name="Varghese N."/>
            <person name="Submissions S."/>
        </authorList>
    </citation>
    <scope>NUCLEOTIDE SEQUENCE [LARGE SCALE GENOMIC DNA]</scope>
    <source>
        <strain evidence="2">CGMCC 4.3530</strain>
    </source>
</reference>
<dbReference type="EMBL" id="FNOK01000011">
    <property type="protein sequence ID" value="SDX48190.1"/>
    <property type="molecule type" value="Genomic_DNA"/>
</dbReference>
<gene>
    <name evidence="1" type="ORF">SAMN05216215_1011157</name>
</gene>
<evidence type="ECO:0000313" key="2">
    <source>
        <dbReference type="Proteomes" id="UP000199529"/>
    </source>
</evidence>
<protein>
    <submittedName>
        <fullName evidence="1">Uncharacterized protein</fullName>
    </submittedName>
</protein>
<evidence type="ECO:0000313" key="1">
    <source>
        <dbReference type="EMBL" id="SDX48190.1"/>
    </source>
</evidence>
<proteinExistence type="predicted"/>
<sequence length="33" mass="3798">MTQRRAARTCQQVFTKAQLQTFLTTVKSGRLDL</sequence>
<dbReference type="STRING" id="418495.SAMN05216215_1011157"/>
<dbReference type="AlphaFoldDB" id="A0A1H3C2D2"/>
<name>A0A1H3C2D2_9PSEU</name>